<dbReference type="Pfam" id="PF01734">
    <property type="entry name" value="Patatin"/>
    <property type="match status" value="1"/>
</dbReference>
<evidence type="ECO:0000256" key="2">
    <source>
        <dbReference type="ARBA" id="ARBA00022963"/>
    </source>
</evidence>
<dbReference type="RefSeq" id="WP_147253655.1">
    <property type="nucleotide sequence ID" value="NZ_VIWU01000001.1"/>
</dbReference>
<keyword evidence="1 4" id="KW-0378">Hydrolase</keyword>
<accession>A0A561SHB3</accession>
<dbReference type="AlphaFoldDB" id="A0A561SHB3"/>
<dbReference type="GO" id="GO:0016042">
    <property type="term" value="P:lipid catabolic process"/>
    <property type="evidence" value="ECO:0007669"/>
    <property type="project" value="UniProtKB-UniRule"/>
</dbReference>
<reference evidence="6 7" key="1">
    <citation type="submission" date="2019-06" db="EMBL/GenBank/DDBJ databases">
        <title>Sequencing the genomes of 1000 actinobacteria strains.</title>
        <authorList>
            <person name="Klenk H.-P."/>
        </authorList>
    </citation>
    <scope>NUCLEOTIDE SEQUENCE [LARGE SCALE GENOMIC DNA]</scope>
    <source>
        <strain evidence="6 7">DSM 45671</strain>
    </source>
</reference>
<keyword evidence="7" id="KW-1185">Reference proteome</keyword>
<dbReference type="GO" id="GO:0016787">
    <property type="term" value="F:hydrolase activity"/>
    <property type="evidence" value="ECO:0007669"/>
    <property type="project" value="UniProtKB-UniRule"/>
</dbReference>
<dbReference type="OrthoDB" id="2339873at2"/>
<sequence length="350" mass="36727">MPDTIMPRSRSRRRHAPRIGLVLGAGGLLGSAWTAGVLTLLAERLGRPPGELDLVLGTSAGAVLGAALRCGMDVPELLAHQRGADPAAVPDRRPDELPELRTIERESGDGRPPVPLPRPGSPRLLAVAAVSPCRMNPVVAASGLLPLGRRRMTSLVRMVDALQARGGAQADGWVPGNPLWVVAVDYDSGRRVVFGRAGAPAASVADAVLASCAIPGWFAPQVIAGRRYVDGGVASATSLALLARPGAPVLDEVYVLAPMASYDYDRPADPVAVVERRVRRLLTRWLDAEVRAVRELGTRVTVLTPGPADLQAMGGNLMNPRRRLQVLDTALSTSARALDAAVVAGRSTAA</sequence>
<feature type="short sequence motif" description="GXSXG" evidence="4">
    <location>
        <begin position="57"/>
        <end position="61"/>
    </location>
</feature>
<keyword evidence="2 4" id="KW-0442">Lipid degradation</keyword>
<name>A0A561SHB3_9PSEU</name>
<dbReference type="Proteomes" id="UP000321261">
    <property type="component" value="Unassembled WGS sequence"/>
</dbReference>
<comment type="caution">
    <text evidence="4">Lacks conserved residue(s) required for the propagation of feature annotation.</text>
</comment>
<proteinExistence type="predicted"/>
<comment type="caution">
    <text evidence="6">The sequence shown here is derived from an EMBL/GenBank/DDBJ whole genome shotgun (WGS) entry which is preliminary data.</text>
</comment>
<feature type="domain" description="PNPLA" evidence="5">
    <location>
        <begin position="21"/>
        <end position="243"/>
    </location>
</feature>
<dbReference type="Gene3D" id="3.40.1090.10">
    <property type="entry name" value="Cytosolic phospholipase A2 catalytic domain"/>
    <property type="match status" value="2"/>
</dbReference>
<gene>
    <name evidence="6" type="ORF">FHX44_11133</name>
</gene>
<protein>
    <submittedName>
        <fullName evidence="6">NTE family protein</fullName>
    </submittedName>
</protein>
<dbReference type="PANTHER" id="PTHR14226:SF29">
    <property type="entry name" value="NEUROPATHY TARGET ESTERASE SWS"/>
    <property type="match status" value="1"/>
</dbReference>
<evidence type="ECO:0000256" key="1">
    <source>
        <dbReference type="ARBA" id="ARBA00022801"/>
    </source>
</evidence>
<dbReference type="InterPro" id="IPR002641">
    <property type="entry name" value="PNPLA_dom"/>
</dbReference>
<dbReference type="PANTHER" id="PTHR14226">
    <property type="entry name" value="NEUROPATHY TARGET ESTERASE/SWISS CHEESE D.MELANOGASTER"/>
    <property type="match status" value="1"/>
</dbReference>
<evidence type="ECO:0000313" key="6">
    <source>
        <dbReference type="EMBL" id="TWF74254.1"/>
    </source>
</evidence>
<organism evidence="6 7">
    <name type="scientific">Pseudonocardia hierapolitana</name>
    <dbReference type="NCBI Taxonomy" id="1128676"/>
    <lineage>
        <taxon>Bacteria</taxon>
        <taxon>Bacillati</taxon>
        <taxon>Actinomycetota</taxon>
        <taxon>Actinomycetes</taxon>
        <taxon>Pseudonocardiales</taxon>
        <taxon>Pseudonocardiaceae</taxon>
        <taxon>Pseudonocardia</taxon>
    </lineage>
</organism>
<evidence type="ECO:0000313" key="7">
    <source>
        <dbReference type="Proteomes" id="UP000321261"/>
    </source>
</evidence>
<dbReference type="PROSITE" id="PS51635">
    <property type="entry name" value="PNPLA"/>
    <property type="match status" value="1"/>
</dbReference>
<evidence type="ECO:0000256" key="3">
    <source>
        <dbReference type="ARBA" id="ARBA00023098"/>
    </source>
</evidence>
<feature type="short sequence motif" description="DGA/G" evidence="4">
    <location>
        <begin position="230"/>
        <end position="232"/>
    </location>
</feature>
<keyword evidence="3 4" id="KW-0443">Lipid metabolism</keyword>
<evidence type="ECO:0000256" key="4">
    <source>
        <dbReference type="PROSITE-ProRule" id="PRU01161"/>
    </source>
</evidence>
<feature type="active site" description="Proton acceptor" evidence="4">
    <location>
        <position position="230"/>
    </location>
</feature>
<dbReference type="InterPro" id="IPR016035">
    <property type="entry name" value="Acyl_Trfase/lysoPLipase"/>
</dbReference>
<evidence type="ECO:0000259" key="5">
    <source>
        <dbReference type="PROSITE" id="PS51635"/>
    </source>
</evidence>
<dbReference type="InterPro" id="IPR050301">
    <property type="entry name" value="NTE"/>
</dbReference>
<dbReference type="EMBL" id="VIWU01000001">
    <property type="protein sequence ID" value="TWF74254.1"/>
    <property type="molecule type" value="Genomic_DNA"/>
</dbReference>
<feature type="active site" description="Nucleophile" evidence="4">
    <location>
        <position position="59"/>
    </location>
</feature>
<dbReference type="SUPFAM" id="SSF52151">
    <property type="entry name" value="FabD/lysophospholipase-like"/>
    <property type="match status" value="1"/>
</dbReference>